<comment type="caution">
    <text evidence="1">The sequence shown here is derived from an EMBL/GenBank/DDBJ whole genome shotgun (WGS) entry which is preliminary data.</text>
</comment>
<organism evidence="1 2">
    <name type="scientific">Escherichia coli</name>
    <dbReference type="NCBI Taxonomy" id="562"/>
    <lineage>
        <taxon>Bacteria</taxon>
        <taxon>Pseudomonadati</taxon>
        <taxon>Pseudomonadota</taxon>
        <taxon>Gammaproteobacteria</taxon>
        <taxon>Enterobacterales</taxon>
        <taxon>Enterobacteriaceae</taxon>
        <taxon>Escherichia</taxon>
    </lineage>
</organism>
<gene>
    <name evidence="1" type="ORF">WR15_25100</name>
</gene>
<protein>
    <submittedName>
        <fullName evidence="1">Uncharacterized protein</fullName>
    </submittedName>
</protein>
<reference evidence="1 2" key="1">
    <citation type="submission" date="2015-07" db="EMBL/GenBank/DDBJ databases">
        <title>Genome sequences of 64 non-O157:H7 Shiga toxin-producing Escherichia coli strains.</title>
        <authorList>
            <person name="Gonzalez-Escalona N."/>
            <person name="Toro M."/>
            <person name="Timme R."/>
            <person name="Payne J."/>
        </authorList>
    </citation>
    <scope>NUCLEOTIDE SEQUENCE [LARGE SCALE GENOMIC DNA]</scope>
    <source>
        <strain evidence="1 2">CFSAN026843</strain>
    </source>
</reference>
<dbReference type="Proteomes" id="UP000037564">
    <property type="component" value="Unassembled WGS sequence"/>
</dbReference>
<dbReference type="EMBL" id="LGZN01000085">
    <property type="protein sequence ID" value="KNF62899.1"/>
    <property type="molecule type" value="Genomic_DNA"/>
</dbReference>
<evidence type="ECO:0000313" key="1">
    <source>
        <dbReference type="EMBL" id="KNF62899.1"/>
    </source>
</evidence>
<evidence type="ECO:0000313" key="2">
    <source>
        <dbReference type="Proteomes" id="UP000037564"/>
    </source>
</evidence>
<dbReference type="PATRIC" id="fig|562.7396.peg.5462"/>
<sequence length="227" mass="26147">MKKVKWLKLNIRLEFETAVRRLSLDSFTEDKGKGFIFDKIRHDFANGRFVERIVYHDKILSFDGSETTVERIEYRTTNFSVALDSLPVMQITNPPRTLKPFSQALVKNLGLGVSLEEIDINPIDWLNEISSSVNINLTQLDISRVRVSDYATAKMQIIGSNDLRKYYKEELEGKKIRIDRLVCSVNSLEYSGKLKITNSGLAYIDVRNENEFTKIVFDTLKKVTLQS</sequence>
<accession>A0A0A3TR99</accession>
<proteinExistence type="predicted"/>
<dbReference type="AlphaFoldDB" id="A0A0A3TR99"/>
<name>A0A0A3TR99_ECOLX</name>
<dbReference type="RefSeq" id="WP_000756244.1">
    <property type="nucleotide sequence ID" value="NZ_BFQB01000033.1"/>
</dbReference>